<keyword evidence="8 9" id="KW-0472">Membrane</keyword>
<evidence type="ECO:0000256" key="4">
    <source>
        <dbReference type="ARBA" id="ARBA00022692"/>
    </source>
</evidence>
<evidence type="ECO:0000256" key="2">
    <source>
        <dbReference type="ARBA" id="ARBA00022448"/>
    </source>
</evidence>
<dbReference type="NCBIfam" id="TIGR00794">
    <property type="entry name" value="kup"/>
    <property type="match status" value="1"/>
</dbReference>
<evidence type="ECO:0000259" key="11">
    <source>
        <dbReference type="Pfam" id="PF22776"/>
    </source>
</evidence>
<feature type="transmembrane region" description="Helical" evidence="9">
    <location>
        <begin position="301"/>
        <end position="321"/>
    </location>
</feature>
<proteinExistence type="predicted"/>
<evidence type="ECO:0000313" key="13">
    <source>
        <dbReference type="Proteomes" id="UP000250266"/>
    </source>
</evidence>
<evidence type="ECO:0000256" key="5">
    <source>
        <dbReference type="ARBA" id="ARBA00022958"/>
    </source>
</evidence>
<dbReference type="InterPro" id="IPR053951">
    <property type="entry name" value="K_trans_N"/>
</dbReference>
<dbReference type="AlphaFoldDB" id="A0A8E2JAX1"/>
<evidence type="ECO:0000256" key="8">
    <source>
        <dbReference type="ARBA" id="ARBA00023136"/>
    </source>
</evidence>
<feature type="transmembrane region" description="Helical" evidence="9">
    <location>
        <begin position="60"/>
        <end position="76"/>
    </location>
</feature>
<evidence type="ECO:0000256" key="3">
    <source>
        <dbReference type="ARBA" id="ARBA00022538"/>
    </source>
</evidence>
<dbReference type="Proteomes" id="UP000250266">
    <property type="component" value="Unassembled WGS sequence"/>
</dbReference>
<name>A0A8E2JAX1_9PEZI</name>
<organism evidence="12 13">
    <name type="scientific">Lepidopterella palustris CBS 459.81</name>
    <dbReference type="NCBI Taxonomy" id="1314670"/>
    <lineage>
        <taxon>Eukaryota</taxon>
        <taxon>Fungi</taxon>
        <taxon>Dikarya</taxon>
        <taxon>Ascomycota</taxon>
        <taxon>Pezizomycotina</taxon>
        <taxon>Dothideomycetes</taxon>
        <taxon>Pleosporomycetidae</taxon>
        <taxon>Mytilinidiales</taxon>
        <taxon>Argynnaceae</taxon>
        <taxon>Lepidopterella</taxon>
    </lineage>
</organism>
<feature type="transmembrane region" description="Helical" evidence="9">
    <location>
        <begin position="333"/>
        <end position="355"/>
    </location>
</feature>
<feature type="transmembrane region" description="Helical" evidence="9">
    <location>
        <begin position="456"/>
        <end position="479"/>
    </location>
</feature>
<feature type="transmembrane region" description="Helical" evidence="9">
    <location>
        <begin position="486"/>
        <end position="506"/>
    </location>
</feature>
<evidence type="ECO:0000313" key="12">
    <source>
        <dbReference type="EMBL" id="OCK75662.1"/>
    </source>
</evidence>
<keyword evidence="3" id="KW-0633">Potassium transport</keyword>
<dbReference type="PANTHER" id="PTHR30540:SF83">
    <property type="entry name" value="K+ POTASSIUM TRANSPORTER"/>
    <property type="match status" value="1"/>
</dbReference>
<comment type="subcellular location">
    <subcellularLocation>
        <location evidence="1">Membrane</location>
        <topology evidence="1">Multi-pass membrane protein</topology>
    </subcellularLocation>
</comment>
<feature type="domain" description="K+ potassium transporter C-terminal" evidence="11">
    <location>
        <begin position="589"/>
        <end position="778"/>
    </location>
</feature>
<feature type="domain" description="K+ potassium transporter integral membrane" evidence="10">
    <location>
        <begin position="68"/>
        <end position="552"/>
    </location>
</feature>
<evidence type="ECO:0000256" key="7">
    <source>
        <dbReference type="ARBA" id="ARBA00023065"/>
    </source>
</evidence>
<keyword evidence="2" id="KW-0813">Transport</keyword>
<keyword evidence="13" id="KW-1185">Reference proteome</keyword>
<dbReference type="PANTHER" id="PTHR30540">
    <property type="entry name" value="OSMOTIC STRESS POTASSIUM TRANSPORTER"/>
    <property type="match status" value="1"/>
</dbReference>
<dbReference type="InterPro" id="IPR003855">
    <property type="entry name" value="K+_transporter"/>
</dbReference>
<dbReference type="GO" id="GO:0016020">
    <property type="term" value="C:membrane"/>
    <property type="evidence" value="ECO:0007669"/>
    <property type="project" value="UniProtKB-SubCell"/>
</dbReference>
<feature type="transmembrane region" description="Helical" evidence="9">
    <location>
        <begin position="512"/>
        <end position="530"/>
    </location>
</feature>
<keyword evidence="7" id="KW-0406">Ion transport</keyword>
<keyword evidence="5" id="KW-0630">Potassium</keyword>
<dbReference type="EMBL" id="KV745288">
    <property type="protein sequence ID" value="OCK75662.1"/>
    <property type="molecule type" value="Genomic_DNA"/>
</dbReference>
<keyword evidence="6 9" id="KW-1133">Transmembrane helix</keyword>
<evidence type="ECO:0000256" key="1">
    <source>
        <dbReference type="ARBA" id="ARBA00004141"/>
    </source>
</evidence>
<evidence type="ECO:0000256" key="6">
    <source>
        <dbReference type="ARBA" id="ARBA00022989"/>
    </source>
</evidence>
<feature type="transmembrane region" description="Helical" evidence="9">
    <location>
        <begin position="431"/>
        <end position="450"/>
    </location>
</feature>
<reference evidence="12 13" key="1">
    <citation type="journal article" date="2016" name="Nat. Commun.">
        <title>Ectomycorrhizal ecology is imprinted in the genome of the dominant symbiotic fungus Cenococcum geophilum.</title>
        <authorList>
            <consortium name="DOE Joint Genome Institute"/>
            <person name="Peter M."/>
            <person name="Kohler A."/>
            <person name="Ohm R.A."/>
            <person name="Kuo A."/>
            <person name="Krutzmann J."/>
            <person name="Morin E."/>
            <person name="Arend M."/>
            <person name="Barry K.W."/>
            <person name="Binder M."/>
            <person name="Choi C."/>
            <person name="Clum A."/>
            <person name="Copeland A."/>
            <person name="Grisel N."/>
            <person name="Haridas S."/>
            <person name="Kipfer T."/>
            <person name="LaButti K."/>
            <person name="Lindquist E."/>
            <person name="Lipzen A."/>
            <person name="Maire R."/>
            <person name="Meier B."/>
            <person name="Mihaltcheva S."/>
            <person name="Molinier V."/>
            <person name="Murat C."/>
            <person name="Poggeler S."/>
            <person name="Quandt C.A."/>
            <person name="Sperisen C."/>
            <person name="Tritt A."/>
            <person name="Tisserant E."/>
            <person name="Crous P.W."/>
            <person name="Henrissat B."/>
            <person name="Nehls U."/>
            <person name="Egli S."/>
            <person name="Spatafora J.W."/>
            <person name="Grigoriev I.V."/>
            <person name="Martin F.M."/>
        </authorList>
    </citation>
    <scope>NUCLEOTIDE SEQUENCE [LARGE SCALE GENOMIC DNA]</scope>
    <source>
        <strain evidence="12 13">CBS 459.81</strain>
    </source>
</reference>
<dbReference type="Pfam" id="PF02705">
    <property type="entry name" value="K_trans"/>
    <property type="match status" value="1"/>
</dbReference>
<dbReference type="InterPro" id="IPR053952">
    <property type="entry name" value="K_trans_C"/>
</dbReference>
<feature type="transmembrane region" description="Helical" evidence="9">
    <location>
        <begin position="375"/>
        <end position="402"/>
    </location>
</feature>
<protein>
    <submittedName>
        <fullName evidence="12">Potassium transporter</fullName>
    </submittedName>
</protein>
<sequence>MVTLKGDVEGDGPIVAEVPSSTAGKEGVIIQEDWDLDHEEKARRIAEDDLNRKHKQNYKGFILLWAAWQSTGVIYGDIGTSPLYVYSSTFTAQPTWIDLVGALSIIIWSLTLIVTIKYTFIVLSADDDGQGGTFALYSLLARYAKIVRNEPHVTHTVQLERPRTGDMRPVGRNIRAFLEHSRLAQYALKVIGVLGVSMVMADGVLTPAQSVLGAIQGLKVIHPNLATSSIVGISIAILVVLFFVQPFGTSKIGTSFAPIVIIWLLFNLCSGIYNLAVHDYTVLKAFSPHYAFTYLARNGNAGWQSLGGLLLAFTGVEALFADIGAFGKRAIQLSWLCLAYPCLLFAYIGQAAYISKDTTETAFTNPFFYTVPPGSFYFSMVIAILAAVVASQAMITSSFQLLSQVMRLSYFPHIKTVHTSRKFHDQVYMPLANWLLMIGTIIVTGVYNNTTSLGNAYGVCVTIVTLITTTMVSLVVIIVWRLPSPVALLFFIVFGSLDAVYLSSVLRKVPQGAWFTLVLALILSSIFILWRWGKEQQWAAEAKDNVTPSQLLQLSPTSSIRNGEIDSQNAPQLTLTSAFGGGTLSTAAGLGIFFDKVGGGSNTIPKVFTQFLRKFKARPDVIVFFHMRPLSMPTVPLAEQFVITRATSQIPSCYRITLRHGYMDDVLTPGLGQKIVQQLEEFITRSGETGTKPRPEDLSPAIRAELDALDRAEAAQMVYVMGKQVMRIRRGGGNVVTRFFRMAMLETFLWIRENTRTKLADLDIDPDYLVEVGFVKEI</sequence>
<accession>A0A8E2JAX1</accession>
<dbReference type="OrthoDB" id="504708at2759"/>
<feature type="transmembrane region" description="Helical" evidence="9">
    <location>
        <begin position="96"/>
        <end position="116"/>
    </location>
</feature>
<gene>
    <name evidence="12" type="ORF">K432DRAFT_308015</name>
</gene>
<evidence type="ECO:0000259" key="10">
    <source>
        <dbReference type="Pfam" id="PF02705"/>
    </source>
</evidence>
<dbReference type="Pfam" id="PF22776">
    <property type="entry name" value="K_trans_C"/>
    <property type="match status" value="1"/>
</dbReference>
<feature type="transmembrane region" description="Helical" evidence="9">
    <location>
        <begin position="256"/>
        <end position="276"/>
    </location>
</feature>
<dbReference type="GO" id="GO:0015079">
    <property type="term" value="F:potassium ion transmembrane transporter activity"/>
    <property type="evidence" value="ECO:0007669"/>
    <property type="project" value="InterPro"/>
</dbReference>
<evidence type="ECO:0000256" key="9">
    <source>
        <dbReference type="SAM" id="Phobius"/>
    </source>
</evidence>
<keyword evidence="4 9" id="KW-0812">Transmembrane</keyword>
<feature type="transmembrane region" description="Helical" evidence="9">
    <location>
        <begin position="225"/>
        <end position="244"/>
    </location>
</feature>